<dbReference type="SUPFAM" id="SSF51430">
    <property type="entry name" value="NAD(P)-linked oxidoreductase"/>
    <property type="match status" value="1"/>
</dbReference>
<dbReference type="Gene3D" id="3.20.20.100">
    <property type="entry name" value="NADP-dependent oxidoreductase domain"/>
    <property type="match status" value="1"/>
</dbReference>
<dbReference type="PANTHER" id="PTHR43625:SF40">
    <property type="entry name" value="ALDO-KETO REDUCTASE YAKC [NADP(+)]"/>
    <property type="match status" value="1"/>
</dbReference>
<dbReference type="FunFam" id="3.20.20.100:FF:000048">
    <property type="entry name" value="Probable aldo-keto reductase 4"/>
    <property type="match status" value="1"/>
</dbReference>
<accession>A0A5N6Q2Q5</accession>
<dbReference type="CDD" id="cd19145">
    <property type="entry name" value="AKR_AKR13D1"/>
    <property type="match status" value="1"/>
</dbReference>
<dbReference type="InterPro" id="IPR050791">
    <property type="entry name" value="Aldo-Keto_reductase"/>
</dbReference>
<evidence type="ECO:0000259" key="3">
    <source>
        <dbReference type="Pfam" id="PF00248"/>
    </source>
</evidence>
<sequence length="390" mass="43133">MGKSGEKWDDTVQNGEKWGKVGKADVALMWQRGKVGKCEAEEAQRSKMAARLQRIKLGSQGLEVSAQGLGCMGMSAFYGPPKPELDMINLIHHAINAGVTFLDTSDVYGPKTNEILLGKALKGVVREKVELATKFGVKYDGSWEVKGDPAYVRAACEASLQRLDVDCIDLYYQHRIDTRVPIEITMGELKKLVEEGKIKYVGLSEASASTIRRAHAVHPITAIQLEWSLWSRDVEQEIIPTCRELGIGIVAYSPLGRGFFSSGPNMLNNLEDGDLRKYMPRFQPENLFYNKILYERVNEIASKKGCTPSQLSLAWLHHQGNDVVPIPGTTKIENLEHNIGALSVKLTPEEMTELESIASAGSVKGDRYGGGISTYLDSETPMLSSWQAMR</sequence>
<evidence type="ECO:0000313" key="4">
    <source>
        <dbReference type="EMBL" id="KAD7478108.1"/>
    </source>
</evidence>
<dbReference type="PANTHER" id="PTHR43625">
    <property type="entry name" value="AFLATOXIN B1 ALDEHYDE REDUCTASE"/>
    <property type="match status" value="1"/>
</dbReference>
<gene>
    <name evidence="4" type="ORF">E3N88_01244</name>
</gene>
<dbReference type="GO" id="GO:0016491">
    <property type="term" value="F:oxidoreductase activity"/>
    <property type="evidence" value="ECO:0007669"/>
    <property type="project" value="UniProtKB-KW"/>
</dbReference>
<proteinExistence type="predicted"/>
<dbReference type="InterPro" id="IPR023210">
    <property type="entry name" value="NADP_OxRdtase_dom"/>
</dbReference>
<dbReference type="Proteomes" id="UP000326396">
    <property type="component" value="Linkage Group LG1"/>
</dbReference>
<dbReference type="Pfam" id="PF00248">
    <property type="entry name" value="Aldo_ket_red"/>
    <property type="match status" value="1"/>
</dbReference>
<feature type="domain" description="NADP-dependent oxidoreductase" evidence="3">
    <location>
        <begin position="71"/>
        <end position="357"/>
    </location>
</feature>
<reference evidence="4 5" key="1">
    <citation type="submission" date="2019-05" db="EMBL/GenBank/DDBJ databases">
        <title>Mikania micrantha, genome provides insights into the molecular mechanism of rapid growth.</title>
        <authorList>
            <person name="Liu B."/>
        </authorList>
    </citation>
    <scope>NUCLEOTIDE SEQUENCE [LARGE SCALE GENOMIC DNA]</scope>
    <source>
        <strain evidence="4">NLD-2019</strain>
        <tissue evidence="4">Leaf</tissue>
    </source>
</reference>
<keyword evidence="2" id="KW-0560">Oxidoreductase</keyword>
<keyword evidence="5" id="KW-1185">Reference proteome</keyword>
<dbReference type="OrthoDB" id="37537at2759"/>
<name>A0A5N6Q2Q5_9ASTR</name>
<evidence type="ECO:0000256" key="1">
    <source>
        <dbReference type="ARBA" id="ARBA00022857"/>
    </source>
</evidence>
<evidence type="ECO:0000313" key="5">
    <source>
        <dbReference type="Proteomes" id="UP000326396"/>
    </source>
</evidence>
<dbReference type="GO" id="GO:0005737">
    <property type="term" value="C:cytoplasm"/>
    <property type="evidence" value="ECO:0007669"/>
    <property type="project" value="TreeGrafter"/>
</dbReference>
<dbReference type="InterPro" id="IPR036812">
    <property type="entry name" value="NAD(P)_OxRdtase_dom_sf"/>
</dbReference>
<evidence type="ECO:0000256" key="2">
    <source>
        <dbReference type="ARBA" id="ARBA00023002"/>
    </source>
</evidence>
<keyword evidence="1" id="KW-0521">NADP</keyword>
<dbReference type="EMBL" id="SZYD01000001">
    <property type="protein sequence ID" value="KAD7478108.1"/>
    <property type="molecule type" value="Genomic_DNA"/>
</dbReference>
<comment type="caution">
    <text evidence="4">The sequence shown here is derived from an EMBL/GenBank/DDBJ whole genome shotgun (WGS) entry which is preliminary data.</text>
</comment>
<organism evidence="4 5">
    <name type="scientific">Mikania micrantha</name>
    <name type="common">bitter vine</name>
    <dbReference type="NCBI Taxonomy" id="192012"/>
    <lineage>
        <taxon>Eukaryota</taxon>
        <taxon>Viridiplantae</taxon>
        <taxon>Streptophyta</taxon>
        <taxon>Embryophyta</taxon>
        <taxon>Tracheophyta</taxon>
        <taxon>Spermatophyta</taxon>
        <taxon>Magnoliopsida</taxon>
        <taxon>eudicotyledons</taxon>
        <taxon>Gunneridae</taxon>
        <taxon>Pentapetalae</taxon>
        <taxon>asterids</taxon>
        <taxon>campanulids</taxon>
        <taxon>Asterales</taxon>
        <taxon>Asteraceae</taxon>
        <taxon>Asteroideae</taxon>
        <taxon>Heliantheae alliance</taxon>
        <taxon>Eupatorieae</taxon>
        <taxon>Mikania</taxon>
    </lineage>
</organism>
<protein>
    <recommendedName>
        <fullName evidence="3">NADP-dependent oxidoreductase domain-containing protein</fullName>
    </recommendedName>
</protein>
<dbReference type="AlphaFoldDB" id="A0A5N6Q2Q5"/>